<proteinExistence type="predicted"/>
<name>A0A2H1FLI8_ZYMTR</name>
<dbReference type="Proteomes" id="UP000245764">
    <property type="component" value="Chromosome 1"/>
</dbReference>
<evidence type="ECO:0000313" key="1">
    <source>
        <dbReference type="EMBL" id="SMR42191.1"/>
    </source>
</evidence>
<protein>
    <submittedName>
        <fullName evidence="1">Uncharacterized protein</fullName>
    </submittedName>
</protein>
<evidence type="ECO:0000313" key="2">
    <source>
        <dbReference type="Proteomes" id="UP000245764"/>
    </source>
</evidence>
<reference evidence="2" key="1">
    <citation type="submission" date="2017-05" db="EMBL/GenBank/DDBJ databases">
        <authorList>
            <person name="Song R."/>
            <person name="Chenine A.L."/>
            <person name="Ruprecht R.M."/>
        </authorList>
    </citation>
    <scope>NUCLEOTIDE SEQUENCE [LARGE SCALE GENOMIC DNA]</scope>
</reference>
<dbReference type="AlphaFoldDB" id="A0A2H1FLI8"/>
<dbReference type="EMBL" id="LT854253">
    <property type="protein sequence ID" value="SMR42191.1"/>
    <property type="molecule type" value="Genomic_DNA"/>
</dbReference>
<organism evidence="1 2">
    <name type="scientific">Zymoseptoria tritici ST99CH_1E4</name>
    <dbReference type="NCBI Taxonomy" id="1276532"/>
    <lineage>
        <taxon>Eukaryota</taxon>
        <taxon>Fungi</taxon>
        <taxon>Dikarya</taxon>
        <taxon>Ascomycota</taxon>
        <taxon>Pezizomycotina</taxon>
        <taxon>Dothideomycetes</taxon>
        <taxon>Dothideomycetidae</taxon>
        <taxon>Mycosphaerellales</taxon>
        <taxon>Mycosphaerellaceae</taxon>
        <taxon>Zymoseptoria</taxon>
    </lineage>
</organism>
<accession>A0A2H1FLI8</accession>
<sequence>MEEFVRDELERTPALRHNTRAGWAVHFDSLFSPENFINIWSFMDKFLDVEKSKALGQYFCRDIFANFAAETLRYILANEASPGTDPDRIDATARNQLLRAWVTGLRADNLKSVRRKHFFEITLATRGHKPKKANLDLSALERHHMLRPPPEDSDDELFTGLANAFATANQSSMQSTHLQNPNIHYPGLDDFSQHGSYGQLNSSFSQMSQTSTIC</sequence>
<gene>
    <name evidence="1" type="ORF">ZT1E4_G969</name>
</gene>